<evidence type="ECO:0000313" key="5">
    <source>
        <dbReference type="Proteomes" id="UP000199343"/>
    </source>
</evidence>
<feature type="compositionally biased region" description="Pro residues" evidence="2">
    <location>
        <begin position="138"/>
        <end position="169"/>
    </location>
</feature>
<evidence type="ECO:0000256" key="2">
    <source>
        <dbReference type="SAM" id="MobiDB-lite"/>
    </source>
</evidence>
<evidence type="ECO:0000313" key="4">
    <source>
        <dbReference type="EMBL" id="SCL53908.1"/>
    </source>
</evidence>
<dbReference type="EMBL" id="FMIC01000002">
    <property type="protein sequence ID" value="SCL53908.1"/>
    <property type="molecule type" value="Genomic_DNA"/>
</dbReference>
<evidence type="ECO:0000256" key="3">
    <source>
        <dbReference type="SAM" id="Phobius"/>
    </source>
</evidence>
<feature type="transmembrane region" description="Helical" evidence="3">
    <location>
        <begin position="210"/>
        <end position="235"/>
    </location>
</feature>
<keyword evidence="3" id="KW-0812">Transmembrane</keyword>
<reference evidence="5" key="1">
    <citation type="submission" date="2016-06" db="EMBL/GenBank/DDBJ databases">
        <authorList>
            <person name="Varghese N."/>
            <person name="Submissions Spin"/>
        </authorList>
    </citation>
    <scope>NUCLEOTIDE SEQUENCE [LARGE SCALE GENOMIC DNA]</scope>
    <source>
        <strain evidence="5">DSM 43363</strain>
    </source>
</reference>
<feature type="compositionally biased region" description="Pro residues" evidence="2">
    <location>
        <begin position="93"/>
        <end position="107"/>
    </location>
</feature>
<name>A0A1C6UIY5_9ACTN</name>
<feature type="compositionally biased region" description="Low complexity" evidence="2">
    <location>
        <begin position="66"/>
        <end position="75"/>
    </location>
</feature>
<organism evidence="4 5">
    <name type="scientific">Micromonospora peucetia</name>
    <dbReference type="NCBI Taxonomy" id="47871"/>
    <lineage>
        <taxon>Bacteria</taxon>
        <taxon>Bacillati</taxon>
        <taxon>Actinomycetota</taxon>
        <taxon>Actinomycetes</taxon>
        <taxon>Micromonosporales</taxon>
        <taxon>Micromonosporaceae</taxon>
        <taxon>Micromonospora</taxon>
    </lineage>
</organism>
<evidence type="ECO:0008006" key="6">
    <source>
        <dbReference type="Google" id="ProtNLM"/>
    </source>
</evidence>
<feature type="compositionally biased region" description="Pro residues" evidence="2">
    <location>
        <begin position="76"/>
        <end position="85"/>
    </location>
</feature>
<accession>A0A1C6UIY5</accession>
<gene>
    <name evidence="4" type="ORF">GA0070608_1244</name>
</gene>
<protein>
    <recommendedName>
        <fullName evidence="6">DUF4352 domain-containing protein</fullName>
    </recommendedName>
</protein>
<keyword evidence="3" id="KW-1133">Transmembrane helix</keyword>
<dbReference type="Gene3D" id="2.60.40.1240">
    <property type="match status" value="1"/>
</dbReference>
<feature type="region of interest" description="Disordered" evidence="2">
    <location>
        <begin position="1"/>
        <end position="169"/>
    </location>
</feature>
<feature type="compositionally biased region" description="Pro residues" evidence="2">
    <location>
        <begin position="24"/>
        <end position="50"/>
    </location>
</feature>
<keyword evidence="3" id="KW-0472">Membrane</keyword>
<keyword evidence="1" id="KW-0732">Signal</keyword>
<dbReference type="Proteomes" id="UP000199343">
    <property type="component" value="Unassembled WGS sequence"/>
</dbReference>
<dbReference type="STRING" id="47871.GA0070608_1244"/>
<dbReference type="InterPro" id="IPR029050">
    <property type="entry name" value="Immunoprotect_excell_Ig-like"/>
</dbReference>
<evidence type="ECO:0000256" key="1">
    <source>
        <dbReference type="ARBA" id="ARBA00022729"/>
    </source>
</evidence>
<sequence length="399" mass="40793">MSAHGSVSRVCRRRQVLRSTVSHPQPPYGPQDPNQPNPEQQPYPPAPMPQFPAEQGGYPPQPPTSGVPQPAGDPWAPLPPVPPQQPAGDPWAAPQPPVSGVPHPPVSGTPGEPWAQPPVSGAPGEPWAAPHQPTSGVPQPPVSGTPYPPVSGTPYPPVSGTPYPPVSGTPGYPPAGPGYPPAGSGYPPAGPGYSFGAPPPVAPPKKNRTVLIVVAVVAVLALLCCVGGVAALIAGANKAADDLEKALPTPGTTHVAPGGASAPAKNGETYNMKPGATLVLSDDEGTIEITVSRFTTETKGCRTYAPDPDKGMYLIAHVTATVTKGKSSINPFYFEWVAANGTTANGLASALSGCGDTLSSGNNLREGSKRAGTVVFNVADKNGALEYRHKFETAGSWKP</sequence>
<proteinExistence type="predicted"/>
<dbReference type="AlphaFoldDB" id="A0A1C6UIY5"/>